<dbReference type="GO" id="GO:0004375">
    <property type="term" value="F:glycine dehydrogenase (decarboxylating) activity"/>
    <property type="evidence" value="ECO:0007669"/>
    <property type="project" value="UniProtKB-EC"/>
</dbReference>
<dbReference type="Pfam" id="PF21478">
    <property type="entry name" value="GcvP2_C"/>
    <property type="match status" value="1"/>
</dbReference>
<dbReference type="EMBL" id="BSSD01000008">
    <property type="protein sequence ID" value="GLW94110.1"/>
    <property type="molecule type" value="Genomic_DNA"/>
</dbReference>
<dbReference type="FunFam" id="3.40.640.10:FF:000007">
    <property type="entry name" value="glycine dehydrogenase (Decarboxylating), mitochondrial"/>
    <property type="match status" value="1"/>
</dbReference>
<dbReference type="SUPFAM" id="SSF53383">
    <property type="entry name" value="PLP-dependent transferases"/>
    <property type="match status" value="2"/>
</dbReference>
<evidence type="ECO:0000256" key="3">
    <source>
        <dbReference type="ARBA" id="ARBA00010756"/>
    </source>
</evidence>
<dbReference type="AlphaFoldDB" id="A0A9W6QQD5"/>
<dbReference type="PANTHER" id="PTHR11773:SF1">
    <property type="entry name" value="GLYCINE DEHYDROGENASE (DECARBOXYLATING), MITOCHONDRIAL"/>
    <property type="match status" value="1"/>
</dbReference>
<dbReference type="CDD" id="cd00613">
    <property type="entry name" value="GDC-P"/>
    <property type="match status" value="2"/>
</dbReference>
<dbReference type="Gene3D" id="3.90.1150.10">
    <property type="entry name" value="Aspartate Aminotransferase, domain 1"/>
    <property type="match status" value="2"/>
</dbReference>
<comment type="cofactor">
    <cofactor evidence="1 8 9">
        <name>pyridoxal 5'-phosphate</name>
        <dbReference type="ChEBI" id="CHEBI:597326"/>
    </cofactor>
</comment>
<dbReference type="PANTHER" id="PTHR11773">
    <property type="entry name" value="GLYCINE DEHYDROGENASE, DECARBOXYLATING"/>
    <property type="match status" value="1"/>
</dbReference>
<comment type="subunit">
    <text evidence="4 8">The glycine cleavage system is composed of four proteins: P, T, L and H.</text>
</comment>
<feature type="modified residue" description="N6-(pyridoxal phosphate)lysine" evidence="8 9">
    <location>
        <position position="706"/>
    </location>
</feature>
<evidence type="ECO:0000313" key="12">
    <source>
        <dbReference type="EMBL" id="GLW94110.1"/>
    </source>
</evidence>
<dbReference type="InterPro" id="IPR015422">
    <property type="entry name" value="PyrdxlP-dep_Trfase_small"/>
</dbReference>
<comment type="caution">
    <text evidence="12">The sequence shown here is derived from an EMBL/GenBank/DDBJ whole genome shotgun (WGS) entry which is preliminary data.</text>
</comment>
<dbReference type="HAMAP" id="MF_00711">
    <property type="entry name" value="GcvP"/>
    <property type="match status" value="1"/>
</dbReference>
<comment type="catalytic activity">
    <reaction evidence="7 8">
        <text>N(6)-[(R)-lipoyl]-L-lysyl-[glycine-cleavage complex H protein] + glycine + H(+) = N(6)-[(R)-S(8)-aminomethyldihydrolipoyl]-L-lysyl-[glycine-cleavage complex H protein] + CO2</text>
        <dbReference type="Rhea" id="RHEA:24304"/>
        <dbReference type="Rhea" id="RHEA-COMP:10494"/>
        <dbReference type="Rhea" id="RHEA-COMP:10495"/>
        <dbReference type="ChEBI" id="CHEBI:15378"/>
        <dbReference type="ChEBI" id="CHEBI:16526"/>
        <dbReference type="ChEBI" id="CHEBI:57305"/>
        <dbReference type="ChEBI" id="CHEBI:83099"/>
        <dbReference type="ChEBI" id="CHEBI:83143"/>
        <dbReference type="EC" id="1.4.4.2"/>
    </reaction>
</comment>
<dbReference type="RefSeq" id="WP_253840098.1">
    <property type="nucleotide sequence ID" value="NZ_BAAAVC010000005.1"/>
</dbReference>
<proteinExistence type="inferred from homology"/>
<evidence type="ECO:0000256" key="4">
    <source>
        <dbReference type="ARBA" id="ARBA00011690"/>
    </source>
</evidence>
<dbReference type="Proteomes" id="UP001165042">
    <property type="component" value="Unassembled WGS sequence"/>
</dbReference>
<evidence type="ECO:0000256" key="2">
    <source>
        <dbReference type="ARBA" id="ARBA00003788"/>
    </source>
</evidence>
<evidence type="ECO:0000313" key="13">
    <source>
        <dbReference type="Proteomes" id="UP001165042"/>
    </source>
</evidence>
<gene>
    <name evidence="8 12" type="primary">gcvP</name>
    <name evidence="12" type="ORF">Aglo03_49260</name>
</gene>
<organism evidence="12 13">
    <name type="scientific">Actinokineospora globicatena</name>
    <dbReference type="NCBI Taxonomy" id="103729"/>
    <lineage>
        <taxon>Bacteria</taxon>
        <taxon>Bacillati</taxon>
        <taxon>Actinomycetota</taxon>
        <taxon>Actinomycetes</taxon>
        <taxon>Pseudonocardiales</taxon>
        <taxon>Pseudonocardiaceae</taxon>
        <taxon>Actinokineospora</taxon>
    </lineage>
</organism>
<keyword evidence="6 8" id="KW-0560">Oxidoreductase</keyword>
<dbReference type="GO" id="GO:0005829">
    <property type="term" value="C:cytosol"/>
    <property type="evidence" value="ECO:0007669"/>
    <property type="project" value="TreeGrafter"/>
</dbReference>
<name>A0A9W6QQD5_9PSEU</name>
<keyword evidence="13" id="KW-1185">Reference proteome</keyword>
<accession>A0A9W6QQD5</accession>
<dbReference type="Gene3D" id="3.40.640.10">
    <property type="entry name" value="Type I PLP-dependent aspartate aminotransferase-like (Major domain)"/>
    <property type="match status" value="2"/>
</dbReference>
<comment type="similarity">
    <text evidence="3 8">Belongs to the GcvP family.</text>
</comment>
<keyword evidence="5 8" id="KW-0663">Pyridoxal phosphate</keyword>
<dbReference type="InterPro" id="IPR020581">
    <property type="entry name" value="GDC_P"/>
</dbReference>
<reference evidence="12" key="1">
    <citation type="submission" date="2023-02" db="EMBL/GenBank/DDBJ databases">
        <title>Actinokineospora globicatena NBRC 15670.</title>
        <authorList>
            <person name="Ichikawa N."/>
            <person name="Sato H."/>
            <person name="Tonouchi N."/>
        </authorList>
    </citation>
    <scope>NUCLEOTIDE SEQUENCE</scope>
    <source>
        <strain evidence="12">NBRC 15670</strain>
    </source>
</reference>
<evidence type="ECO:0000259" key="10">
    <source>
        <dbReference type="Pfam" id="PF02347"/>
    </source>
</evidence>
<dbReference type="GO" id="GO:0005960">
    <property type="term" value="C:glycine cleavage complex"/>
    <property type="evidence" value="ECO:0007669"/>
    <property type="project" value="TreeGrafter"/>
</dbReference>
<feature type="domain" description="Glycine cleavage system P-protein N-terminal" evidence="10">
    <location>
        <begin position="19"/>
        <end position="444"/>
    </location>
</feature>
<dbReference type="InterPro" id="IPR015421">
    <property type="entry name" value="PyrdxlP-dep_Trfase_major"/>
</dbReference>
<evidence type="ECO:0000259" key="11">
    <source>
        <dbReference type="Pfam" id="PF21478"/>
    </source>
</evidence>
<evidence type="ECO:0000256" key="7">
    <source>
        <dbReference type="ARBA" id="ARBA00049026"/>
    </source>
</evidence>
<feature type="domain" description="Glycine dehydrogenase C-terminal" evidence="11">
    <location>
        <begin position="779"/>
        <end position="900"/>
    </location>
</feature>
<dbReference type="InterPro" id="IPR003437">
    <property type="entry name" value="GcvP"/>
</dbReference>
<comment type="function">
    <text evidence="2 8">The glycine cleavage system catalyzes the degradation of glycine. The P protein binds the alpha-amino group of glycine through its pyridoxal phosphate cofactor; CO(2) is released and the remaining methylamine moiety is then transferred to the lipoamide cofactor of the H protein.</text>
</comment>
<dbReference type="NCBIfam" id="TIGR00461">
    <property type="entry name" value="gcvP"/>
    <property type="match status" value="1"/>
</dbReference>
<dbReference type="GO" id="GO:0019464">
    <property type="term" value="P:glycine decarboxylation via glycine cleavage system"/>
    <property type="evidence" value="ECO:0007669"/>
    <property type="project" value="UniProtKB-UniRule"/>
</dbReference>
<evidence type="ECO:0000256" key="9">
    <source>
        <dbReference type="PIRSR" id="PIRSR603437-50"/>
    </source>
</evidence>
<dbReference type="GO" id="GO:0016594">
    <property type="term" value="F:glycine binding"/>
    <property type="evidence" value="ECO:0007669"/>
    <property type="project" value="TreeGrafter"/>
</dbReference>
<dbReference type="Pfam" id="PF02347">
    <property type="entry name" value="GDC-P"/>
    <property type="match status" value="2"/>
</dbReference>
<dbReference type="InterPro" id="IPR015424">
    <property type="entry name" value="PyrdxlP-dep_Trfase"/>
</dbReference>
<dbReference type="NCBIfam" id="NF003346">
    <property type="entry name" value="PRK04366.1"/>
    <property type="match status" value="1"/>
</dbReference>
<evidence type="ECO:0000256" key="1">
    <source>
        <dbReference type="ARBA" id="ARBA00001933"/>
    </source>
</evidence>
<feature type="domain" description="Glycine cleavage system P-protein N-terminal" evidence="10">
    <location>
        <begin position="451"/>
        <end position="729"/>
    </location>
</feature>
<dbReference type="GO" id="GO:0030170">
    <property type="term" value="F:pyridoxal phosphate binding"/>
    <property type="evidence" value="ECO:0007669"/>
    <property type="project" value="TreeGrafter"/>
</dbReference>
<evidence type="ECO:0000256" key="5">
    <source>
        <dbReference type="ARBA" id="ARBA00022898"/>
    </source>
</evidence>
<evidence type="ECO:0000256" key="8">
    <source>
        <dbReference type="HAMAP-Rule" id="MF_00711"/>
    </source>
</evidence>
<evidence type="ECO:0000256" key="6">
    <source>
        <dbReference type="ARBA" id="ARBA00023002"/>
    </source>
</evidence>
<dbReference type="EC" id="1.4.4.2" evidence="8"/>
<dbReference type="InterPro" id="IPR049315">
    <property type="entry name" value="GDC-P_N"/>
</dbReference>
<sequence length="957" mass="101685">MTTDRIPLAALEHGTPFADRHVGPRPAELARILDVVGVGSLEELAQHAVPESIREGDLAIDLPAPATEVQALAELRELAGQNQTLTQMIGLGYYGTHTPPVIRRNVLESPAWYTAYTPYQPEISQGRLEALLNFQTMVADLAGLPTANASMLDESTAAAEAMTLLRRAGRSKSNRFVIDADTFPQTIAVIETRAEPLGIEVVVHDLAEGLPVEDFFGVLFSYPGASGEVRDFAELTREAHGRDAKVAFTADLLALTVLQAPGEIGADVVVGTTQRFGVPMGFGGPHAGYMAVGKGLERQLPGRLVGVSTDADGKPAYRLALQTREQHIRREKATSNICTAQVLLAVVASMYGVYHGPDGLRAIATRTHRMAAVLAEGLRRGGVEITAAAFFDTVTAKVPGRAADVVSAARGLGVNLRLADADTVGIATDETTTRAHLDLVWKAFGVSGDVDALDAETGDALPADLVRTSEYMTHPVFSTHRSETALLRYLRALSDKDVALDRSMIPLGSCTMKLNATAEMEPITWPAFADLHPFAPVEDAKGILTIISDLEDWLAKLTGYDAVSLQPNAGSQGEFAGLLAIRAYHRSQGHGERDICLIPSSAHGTNAASAVMAGMRVVVVACDDNGNIDLGDLRKKVAEHSADLAAIMITYPSTHGVYEDTVREVCGLVHDAGGQVYVDGANLNALIGLARYGKFGSDVSHLNLHKTFCIPHGGGGPGVGPIGVRGHLAPFLPNHPLQPTAGPETGVGPISAAPWGSASILPISWAYVRMMGADGLRRATLTAVASANYIARRLDEHFPVLYTGAGGFVAHECILDLRPMTKATGITVDDVAKRLADYGLHAPTMSFPVAGTLMVEPTESEDLAEIDRFCAAMIAIKHEVDRVAAGDWPLADNPLANAPHTAESIAGEWNHPYTREEAVFPAGHGAPKIWPPVRRIDGAKGDRNLVCSCPPLDAYSS</sequence>
<dbReference type="FunFam" id="3.40.640.10:FF:000005">
    <property type="entry name" value="Glycine dehydrogenase (decarboxylating), mitochondrial"/>
    <property type="match status" value="1"/>
</dbReference>
<dbReference type="InterPro" id="IPR049316">
    <property type="entry name" value="GDC-P_C"/>
</dbReference>
<protein>
    <recommendedName>
        <fullName evidence="8">Glycine dehydrogenase (decarboxylating)</fullName>
        <ecNumber evidence="8">1.4.4.2</ecNumber>
    </recommendedName>
    <alternativeName>
        <fullName evidence="8">Glycine cleavage system P-protein</fullName>
    </alternativeName>
    <alternativeName>
        <fullName evidence="8">Glycine decarboxylase</fullName>
    </alternativeName>
    <alternativeName>
        <fullName evidence="8">Glycine dehydrogenase (aminomethyl-transferring)</fullName>
    </alternativeName>
</protein>